<dbReference type="EMBL" id="JAGKSB010000001">
    <property type="protein sequence ID" value="MBP3942082.1"/>
    <property type="molecule type" value="Genomic_DNA"/>
</dbReference>
<reference evidence="5" key="1">
    <citation type="submission" date="2021-03" db="EMBL/GenBank/DDBJ databases">
        <authorList>
            <person name="Lu T."/>
            <person name="Wang Q."/>
            <person name="Han X."/>
        </authorList>
    </citation>
    <scope>NUCLEOTIDE SEQUENCE</scope>
    <source>
        <strain evidence="5">WQ 2009</strain>
    </source>
</reference>
<gene>
    <name evidence="5" type="ORF">J5U18_00635</name>
</gene>
<keyword evidence="6" id="KW-1185">Reference proteome</keyword>
<evidence type="ECO:0000313" key="6">
    <source>
        <dbReference type="Proteomes" id="UP000679691"/>
    </source>
</evidence>
<keyword evidence="3" id="KW-0804">Transcription</keyword>
<dbReference type="PROSITE" id="PS00041">
    <property type="entry name" value="HTH_ARAC_FAMILY_1"/>
    <property type="match status" value="1"/>
</dbReference>
<dbReference type="AlphaFoldDB" id="A0A8T4H504"/>
<sequence length="321" mass="37581">MIVKAKIQGYNEWLFWEEFPQQKNSSTQLSEKYISITKSPIQIETYQILSPGFFILHAEMSFSEEIAIRSEIDSEAIVCQFILPKSEQKNHINFSKHNIRYVPSATDSYTIPAQGEFIYFLVILTKAYYEQLAQINSNLHESFWEKIALGNRVSIVEEDLQVTTEMKHVIDDIKKTTTKKELKLMYLNAKLLELLIYQFEQFSLCESDHEAYLKDEDITKLEEVITILKAQFVTPPTHRQLSKQVLLNEFKLRSGFKKYYGTTIHNYITRLRMEEAKRLILSEHKNMYEIGSSVGFKHQASFTHAFKKYYGILPSEIKGKN</sequence>
<dbReference type="RefSeq" id="WP_353545563.1">
    <property type="nucleotide sequence ID" value="NZ_JAGKSB010000001.1"/>
</dbReference>
<accession>A0A8T4H504</accession>
<dbReference type="InterPro" id="IPR009057">
    <property type="entry name" value="Homeodomain-like_sf"/>
</dbReference>
<dbReference type="Pfam" id="PF12833">
    <property type="entry name" value="HTH_18"/>
    <property type="match status" value="1"/>
</dbReference>
<dbReference type="InterPro" id="IPR020449">
    <property type="entry name" value="Tscrpt_reg_AraC-type_HTH"/>
</dbReference>
<dbReference type="PRINTS" id="PR00032">
    <property type="entry name" value="HTHARAC"/>
</dbReference>
<dbReference type="InterPro" id="IPR018062">
    <property type="entry name" value="HTH_AraC-typ_CS"/>
</dbReference>
<keyword evidence="2" id="KW-0238">DNA-binding</keyword>
<comment type="caution">
    <text evidence="5">The sequence shown here is derived from an EMBL/GenBank/DDBJ whole genome shotgun (WGS) entry which is preliminary data.</text>
</comment>
<dbReference type="PANTHER" id="PTHR47893:SF1">
    <property type="entry name" value="REGULATORY PROTEIN PCHR"/>
    <property type="match status" value="1"/>
</dbReference>
<evidence type="ECO:0000256" key="1">
    <source>
        <dbReference type="ARBA" id="ARBA00023015"/>
    </source>
</evidence>
<evidence type="ECO:0000313" key="5">
    <source>
        <dbReference type="EMBL" id="MBP3942082.1"/>
    </source>
</evidence>
<dbReference type="GO" id="GO:0003700">
    <property type="term" value="F:DNA-binding transcription factor activity"/>
    <property type="evidence" value="ECO:0007669"/>
    <property type="project" value="InterPro"/>
</dbReference>
<protein>
    <submittedName>
        <fullName evidence="5">Helix-turn-helix transcriptional regulator</fullName>
    </submittedName>
</protein>
<organism evidence="5 6">
    <name type="scientific">Rhinopithecimicrobium faecis</name>
    <dbReference type="NCBI Taxonomy" id="2820698"/>
    <lineage>
        <taxon>Bacteria</taxon>
        <taxon>Pseudomonadati</taxon>
        <taxon>Bacteroidota</taxon>
        <taxon>Sphingobacteriia</taxon>
        <taxon>Sphingobacteriales</taxon>
        <taxon>Sphingobacteriaceae</taxon>
        <taxon>Rhinopithecimicrobium</taxon>
    </lineage>
</organism>
<dbReference type="SUPFAM" id="SSF46689">
    <property type="entry name" value="Homeodomain-like"/>
    <property type="match status" value="1"/>
</dbReference>
<name>A0A8T4H504_9SPHI</name>
<evidence type="ECO:0000256" key="3">
    <source>
        <dbReference type="ARBA" id="ARBA00023163"/>
    </source>
</evidence>
<dbReference type="InterPro" id="IPR018060">
    <property type="entry name" value="HTH_AraC"/>
</dbReference>
<dbReference type="PROSITE" id="PS01124">
    <property type="entry name" value="HTH_ARAC_FAMILY_2"/>
    <property type="match status" value="1"/>
</dbReference>
<dbReference type="Proteomes" id="UP000679691">
    <property type="component" value="Unassembled WGS sequence"/>
</dbReference>
<dbReference type="GO" id="GO:0043565">
    <property type="term" value="F:sequence-specific DNA binding"/>
    <property type="evidence" value="ECO:0007669"/>
    <property type="project" value="InterPro"/>
</dbReference>
<dbReference type="PANTHER" id="PTHR47893">
    <property type="entry name" value="REGULATORY PROTEIN PCHR"/>
    <property type="match status" value="1"/>
</dbReference>
<feature type="domain" description="HTH araC/xylS-type" evidence="4">
    <location>
        <begin position="222"/>
        <end position="320"/>
    </location>
</feature>
<dbReference type="Gene3D" id="1.10.10.60">
    <property type="entry name" value="Homeodomain-like"/>
    <property type="match status" value="2"/>
</dbReference>
<evidence type="ECO:0000259" key="4">
    <source>
        <dbReference type="PROSITE" id="PS01124"/>
    </source>
</evidence>
<evidence type="ECO:0000256" key="2">
    <source>
        <dbReference type="ARBA" id="ARBA00023125"/>
    </source>
</evidence>
<dbReference type="SMART" id="SM00342">
    <property type="entry name" value="HTH_ARAC"/>
    <property type="match status" value="1"/>
</dbReference>
<proteinExistence type="predicted"/>
<dbReference type="InterPro" id="IPR053142">
    <property type="entry name" value="PchR_regulatory_protein"/>
</dbReference>
<keyword evidence="1" id="KW-0805">Transcription regulation</keyword>